<evidence type="ECO:0000313" key="1">
    <source>
        <dbReference type="EMBL" id="ETX29516.1"/>
    </source>
</evidence>
<reference evidence="1 2" key="1">
    <citation type="submission" date="2014-01" db="EMBL/GenBank/DDBJ databases">
        <title>Roseivivax isoporae LMG 25204 Genome Sequencing.</title>
        <authorList>
            <person name="Lai Q."/>
            <person name="Li G."/>
            <person name="Shao Z."/>
        </authorList>
    </citation>
    <scope>NUCLEOTIDE SEQUENCE [LARGE SCALE GENOMIC DNA]</scope>
    <source>
        <strain evidence="1 2">LMG 25204</strain>
    </source>
</reference>
<dbReference type="AlphaFoldDB" id="X7FBS6"/>
<evidence type="ECO:0008006" key="3">
    <source>
        <dbReference type="Google" id="ProtNLM"/>
    </source>
</evidence>
<dbReference type="STRING" id="1449351.RISW2_23555"/>
<dbReference type="Proteomes" id="UP000023430">
    <property type="component" value="Unassembled WGS sequence"/>
</dbReference>
<name>X7FBS6_9RHOB</name>
<dbReference type="eggNOG" id="ENOG50313AB">
    <property type="taxonomic scope" value="Bacteria"/>
</dbReference>
<evidence type="ECO:0000313" key="2">
    <source>
        <dbReference type="Proteomes" id="UP000023430"/>
    </source>
</evidence>
<gene>
    <name evidence="1" type="ORF">RISW2_23555</name>
</gene>
<dbReference type="Pfam" id="PF20107">
    <property type="entry name" value="DUF6497"/>
    <property type="match status" value="1"/>
</dbReference>
<accession>X7FBS6</accession>
<comment type="caution">
    <text evidence="1">The sequence shown here is derived from an EMBL/GenBank/DDBJ whole genome shotgun (WGS) entry which is preliminary data.</text>
</comment>
<dbReference type="EMBL" id="JAME01000009">
    <property type="protein sequence ID" value="ETX29516.1"/>
    <property type="molecule type" value="Genomic_DNA"/>
</dbReference>
<organism evidence="1 2">
    <name type="scientific">Roseivivax isoporae LMG 25204</name>
    <dbReference type="NCBI Taxonomy" id="1449351"/>
    <lineage>
        <taxon>Bacteria</taxon>
        <taxon>Pseudomonadati</taxon>
        <taxon>Pseudomonadota</taxon>
        <taxon>Alphaproteobacteria</taxon>
        <taxon>Rhodobacterales</taxon>
        <taxon>Roseobacteraceae</taxon>
        <taxon>Roseivivax</taxon>
    </lineage>
</organism>
<protein>
    <recommendedName>
        <fullName evidence="3">Acetolactate synthase</fullName>
    </recommendedName>
</protein>
<sequence length="119" mass="12178">MAAVLPMPASAQDATVALPGGQPASILETLAEEGGVYRLRLVVPALADLVGAPADLSAAMDMACTDIALPALADAAPAPARIVVSMSEIPTEFGIANPGVLQVFEAYTVDGDRCIWEPF</sequence>
<keyword evidence="2" id="KW-1185">Reference proteome</keyword>
<dbReference type="InterPro" id="IPR045467">
    <property type="entry name" value="DUF6497"/>
</dbReference>
<proteinExistence type="predicted"/>